<keyword evidence="4" id="KW-1185">Reference proteome</keyword>
<dbReference type="InterPro" id="IPR036721">
    <property type="entry name" value="RCK_C_sf"/>
</dbReference>
<dbReference type="PATRIC" id="fig|1703.6.peg.1550"/>
<feature type="domain" description="RCK C-terminal" evidence="2">
    <location>
        <begin position="134"/>
        <end position="215"/>
    </location>
</feature>
<dbReference type="EMBL" id="JTJZ01000018">
    <property type="protein sequence ID" value="KHS52680.1"/>
    <property type="molecule type" value="Genomic_DNA"/>
</dbReference>
<dbReference type="AlphaFoldDB" id="A0A0B9A1M7"/>
<dbReference type="InterPro" id="IPR050721">
    <property type="entry name" value="Trk_Ktr_HKT_K-transport"/>
</dbReference>
<comment type="caution">
    <text evidence="3">The sequence shown here is derived from an EMBL/GenBank/DDBJ whole genome shotgun (WGS) entry which is preliminary data.</text>
</comment>
<evidence type="ECO:0000259" key="1">
    <source>
        <dbReference type="PROSITE" id="PS51201"/>
    </source>
</evidence>
<dbReference type="SUPFAM" id="SSF116726">
    <property type="entry name" value="TrkA C-terminal domain-like"/>
    <property type="match status" value="1"/>
</dbReference>
<dbReference type="RefSeq" id="WP_039209046.1">
    <property type="nucleotide sequence ID" value="NZ_JTJZ01000018.1"/>
</dbReference>
<dbReference type="Gene3D" id="3.40.50.720">
    <property type="entry name" value="NAD(P)-binding Rossmann-like Domain"/>
    <property type="match status" value="1"/>
</dbReference>
<dbReference type="GO" id="GO:0008324">
    <property type="term" value="F:monoatomic cation transmembrane transporter activity"/>
    <property type="evidence" value="ECO:0007669"/>
    <property type="project" value="InterPro"/>
</dbReference>
<evidence type="ECO:0000313" key="4">
    <source>
        <dbReference type="Proteomes" id="UP000031488"/>
    </source>
</evidence>
<dbReference type="GO" id="GO:0006813">
    <property type="term" value="P:potassium ion transport"/>
    <property type="evidence" value="ECO:0007669"/>
    <property type="project" value="InterPro"/>
</dbReference>
<dbReference type="Gene3D" id="3.30.70.1450">
    <property type="entry name" value="Regulator of K+ conductance, C-terminal domain"/>
    <property type="match status" value="1"/>
</dbReference>
<dbReference type="OrthoDB" id="3208998at2"/>
<accession>A0A0B9A1M7</accession>
<evidence type="ECO:0000313" key="3">
    <source>
        <dbReference type="EMBL" id="KHS52680.1"/>
    </source>
</evidence>
<sequence>MHFVIMGCGRVGASLAKSLDANGHSVAVVDRDPDAFLKLGRDFSGSTITGVGFDRETLSQAKTAEAFAFAAVSSGDNSNILAARVARETFGVSNVAARIYDPDRAQVFERLGIPTVPTVRWTAEQVMRKIIPQGSITEYREPSGKLVLAEVHLDPGWVARPIKEIESRTKARVAYVTRLSEGIVAHDDLLLQDGDLVHLMAPVDRLGEIERILDQPVRTVEEEE</sequence>
<gene>
    <name evidence="3" type="ORF">AE0388_1663</name>
</gene>
<dbReference type="InterPro" id="IPR003148">
    <property type="entry name" value="RCK_N"/>
</dbReference>
<evidence type="ECO:0000259" key="2">
    <source>
        <dbReference type="PROSITE" id="PS51202"/>
    </source>
</evidence>
<proteinExistence type="predicted"/>
<feature type="domain" description="RCK N-terminal" evidence="1">
    <location>
        <begin position="1"/>
        <end position="118"/>
    </location>
</feature>
<dbReference type="PANTHER" id="PTHR43833">
    <property type="entry name" value="POTASSIUM CHANNEL PROTEIN 2-RELATED-RELATED"/>
    <property type="match status" value="1"/>
</dbReference>
<dbReference type="STRING" id="1703.BLSMQ_2308"/>
<dbReference type="SUPFAM" id="SSF51735">
    <property type="entry name" value="NAD(P)-binding Rossmann-fold domains"/>
    <property type="match status" value="1"/>
</dbReference>
<organism evidence="3 4">
    <name type="scientific">Brevibacterium linens</name>
    <dbReference type="NCBI Taxonomy" id="1703"/>
    <lineage>
        <taxon>Bacteria</taxon>
        <taxon>Bacillati</taxon>
        <taxon>Actinomycetota</taxon>
        <taxon>Actinomycetes</taxon>
        <taxon>Micrococcales</taxon>
        <taxon>Brevibacteriaceae</taxon>
        <taxon>Brevibacterium</taxon>
    </lineage>
</organism>
<dbReference type="Pfam" id="PF02254">
    <property type="entry name" value="TrkA_N"/>
    <property type="match status" value="1"/>
</dbReference>
<dbReference type="PROSITE" id="PS51201">
    <property type="entry name" value="RCK_N"/>
    <property type="match status" value="1"/>
</dbReference>
<dbReference type="PROSITE" id="PS51202">
    <property type="entry name" value="RCK_C"/>
    <property type="match status" value="1"/>
</dbReference>
<name>A0A0B9A1M7_BRELN</name>
<reference evidence="3 4" key="1">
    <citation type="submission" date="2014-11" db="EMBL/GenBank/DDBJ databases">
        <title>Draft Genome Sequence of Brevibacterium linens AE038-8.</title>
        <authorList>
            <person name="Maizel D."/>
            <person name="Utturkar S.M."/>
            <person name="Brown S.D."/>
            <person name="Ferrero M."/>
            <person name="Rosen B.P."/>
        </authorList>
    </citation>
    <scope>NUCLEOTIDE SEQUENCE [LARGE SCALE GENOMIC DNA]</scope>
    <source>
        <strain evidence="3 4">AE038-8</strain>
    </source>
</reference>
<dbReference type="Proteomes" id="UP000031488">
    <property type="component" value="Unassembled WGS sequence"/>
</dbReference>
<protein>
    <submittedName>
        <fullName evidence="3">TrkA-N domain protein</fullName>
    </submittedName>
</protein>
<dbReference type="InterPro" id="IPR006037">
    <property type="entry name" value="RCK_C"/>
</dbReference>
<dbReference type="PANTHER" id="PTHR43833:SF8">
    <property type="entry name" value="TRK SYSTEM POTASSIUM UPTAKE PROTEIN TRKA"/>
    <property type="match status" value="1"/>
</dbReference>
<dbReference type="InterPro" id="IPR036291">
    <property type="entry name" value="NAD(P)-bd_dom_sf"/>
</dbReference>